<name>A0A2G8K5X6_STIJA</name>
<dbReference type="EMBL" id="MRZV01000856">
    <property type="protein sequence ID" value="PIK43353.1"/>
    <property type="molecule type" value="Genomic_DNA"/>
</dbReference>
<keyword evidence="2" id="KW-1185">Reference proteome</keyword>
<proteinExistence type="predicted"/>
<sequence length="213" mass="23654">MRILANVSLSHACSPNQGFYTIVRFPEVRSKGESLYVYAIFTDEISTEENINIDKDVNSFSSDLVEAGTVSSGENLFGCYIKINLPGSRSDQYKVGTYTATFMPNTGPIQHSIALVKSKSQILNTRGLFSLTVYPASGDRGETRLDHSTRAINLPWSPGCNKIRWIKDGRLVNTGRQLQLRKIKNAGGIYNIQQRSRGKRGIFVPFQVTVASK</sequence>
<protein>
    <submittedName>
        <fullName evidence="1">Uncharacterized protein</fullName>
    </submittedName>
</protein>
<comment type="caution">
    <text evidence="1">The sequence shown here is derived from an EMBL/GenBank/DDBJ whole genome shotgun (WGS) entry which is preliminary data.</text>
</comment>
<organism evidence="1 2">
    <name type="scientific">Stichopus japonicus</name>
    <name type="common">Sea cucumber</name>
    <dbReference type="NCBI Taxonomy" id="307972"/>
    <lineage>
        <taxon>Eukaryota</taxon>
        <taxon>Metazoa</taxon>
        <taxon>Echinodermata</taxon>
        <taxon>Eleutherozoa</taxon>
        <taxon>Echinozoa</taxon>
        <taxon>Holothuroidea</taxon>
        <taxon>Aspidochirotacea</taxon>
        <taxon>Aspidochirotida</taxon>
        <taxon>Stichopodidae</taxon>
        <taxon>Apostichopus</taxon>
    </lineage>
</organism>
<dbReference type="AlphaFoldDB" id="A0A2G8K5X6"/>
<dbReference type="Proteomes" id="UP000230750">
    <property type="component" value="Unassembled WGS sequence"/>
</dbReference>
<gene>
    <name evidence="1" type="ORF">BSL78_19785</name>
</gene>
<evidence type="ECO:0000313" key="1">
    <source>
        <dbReference type="EMBL" id="PIK43353.1"/>
    </source>
</evidence>
<evidence type="ECO:0000313" key="2">
    <source>
        <dbReference type="Proteomes" id="UP000230750"/>
    </source>
</evidence>
<reference evidence="1 2" key="1">
    <citation type="journal article" date="2017" name="PLoS Biol.">
        <title>The sea cucumber genome provides insights into morphological evolution and visceral regeneration.</title>
        <authorList>
            <person name="Zhang X."/>
            <person name="Sun L."/>
            <person name="Yuan J."/>
            <person name="Sun Y."/>
            <person name="Gao Y."/>
            <person name="Zhang L."/>
            <person name="Li S."/>
            <person name="Dai H."/>
            <person name="Hamel J.F."/>
            <person name="Liu C."/>
            <person name="Yu Y."/>
            <person name="Liu S."/>
            <person name="Lin W."/>
            <person name="Guo K."/>
            <person name="Jin S."/>
            <person name="Xu P."/>
            <person name="Storey K.B."/>
            <person name="Huan P."/>
            <person name="Zhang T."/>
            <person name="Zhou Y."/>
            <person name="Zhang J."/>
            <person name="Lin C."/>
            <person name="Li X."/>
            <person name="Xing L."/>
            <person name="Huo D."/>
            <person name="Sun M."/>
            <person name="Wang L."/>
            <person name="Mercier A."/>
            <person name="Li F."/>
            <person name="Yang H."/>
            <person name="Xiang J."/>
        </authorList>
    </citation>
    <scope>NUCLEOTIDE SEQUENCE [LARGE SCALE GENOMIC DNA]</scope>
    <source>
        <strain evidence="1">Shaxun</strain>
        <tissue evidence="1">Muscle</tissue>
    </source>
</reference>
<accession>A0A2G8K5X6</accession>